<dbReference type="NCBIfam" id="NF038114">
    <property type="entry name" value="rightmost"/>
    <property type="match status" value="1"/>
</dbReference>
<dbReference type="InterPro" id="IPR003410">
    <property type="entry name" value="HYR_dom"/>
</dbReference>
<evidence type="ECO:0000259" key="2">
    <source>
        <dbReference type="PROSITE" id="PS50825"/>
    </source>
</evidence>
<evidence type="ECO:0000313" key="3">
    <source>
        <dbReference type="EMBL" id="KAG2487214.1"/>
    </source>
</evidence>
<dbReference type="Gene3D" id="2.60.40.10">
    <property type="entry name" value="Immunoglobulins"/>
    <property type="match status" value="1"/>
</dbReference>
<dbReference type="OrthoDB" id="6515930at2759"/>
<keyword evidence="1" id="KW-0677">Repeat</keyword>
<dbReference type="PANTHER" id="PTHR24273:SF32">
    <property type="entry name" value="HYALIN"/>
    <property type="match status" value="1"/>
</dbReference>
<accession>A0A835XPA1</accession>
<dbReference type="Proteomes" id="UP000612055">
    <property type="component" value="Unassembled WGS sequence"/>
</dbReference>
<feature type="domain" description="HYR" evidence="2">
    <location>
        <begin position="210"/>
        <end position="295"/>
    </location>
</feature>
<keyword evidence="4" id="KW-1185">Reference proteome</keyword>
<gene>
    <name evidence="3" type="ORF">HYH03_014188</name>
</gene>
<name>A0A835XPA1_9CHLO</name>
<comment type="caution">
    <text evidence="3">The sequence shown here is derived from an EMBL/GenBank/DDBJ whole genome shotgun (WGS) entry which is preliminary data.</text>
</comment>
<dbReference type="InterPro" id="IPR013783">
    <property type="entry name" value="Ig-like_fold"/>
</dbReference>
<dbReference type="PROSITE" id="PS50825">
    <property type="entry name" value="HYR"/>
    <property type="match status" value="1"/>
</dbReference>
<evidence type="ECO:0000313" key="4">
    <source>
        <dbReference type="Proteomes" id="UP000612055"/>
    </source>
</evidence>
<dbReference type="AlphaFoldDB" id="A0A835XPA1"/>
<evidence type="ECO:0000256" key="1">
    <source>
        <dbReference type="ARBA" id="ARBA00022737"/>
    </source>
</evidence>
<reference evidence="3" key="1">
    <citation type="journal article" date="2020" name="bioRxiv">
        <title>Comparative genomics of Chlamydomonas.</title>
        <authorList>
            <person name="Craig R.J."/>
            <person name="Hasan A.R."/>
            <person name="Ness R.W."/>
            <person name="Keightley P.D."/>
        </authorList>
    </citation>
    <scope>NUCLEOTIDE SEQUENCE</scope>
    <source>
        <strain evidence="3">CCAP 11/70</strain>
    </source>
</reference>
<proteinExistence type="predicted"/>
<dbReference type="Pfam" id="PF02494">
    <property type="entry name" value="HYR"/>
    <property type="match status" value="2"/>
</dbReference>
<dbReference type="PANTHER" id="PTHR24273">
    <property type="entry name" value="FI04643P-RELATED"/>
    <property type="match status" value="1"/>
</dbReference>
<organism evidence="3 4">
    <name type="scientific">Edaphochlamys debaryana</name>
    <dbReference type="NCBI Taxonomy" id="47281"/>
    <lineage>
        <taxon>Eukaryota</taxon>
        <taxon>Viridiplantae</taxon>
        <taxon>Chlorophyta</taxon>
        <taxon>core chlorophytes</taxon>
        <taxon>Chlorophyceae</taxon>
        <taxon>CS clade</taxon>
        <taxon>Chlamydomonadales</taxon>
        <taxon>Chlamydomonadales incertae sedis</taxon>
        <taxon>Edaphochlamys</taxon>
    </lineage>
</organism>
<sequence>MSPTPTNPAIVQIAKAAPGASASAFVPVSQAPGSSISCGLVPGAIGVFGELSVATETGGCRVSWANSGRNAQDKAPVTLRVTSGSTYTDSDFILEISNAAPGSPPTTVVTSNGQAVAQGSTLTFVVGTQYTVTFTSTDPDAGAIIRAQLVGVLPPGATLTGLGPSPTGTSLVSTFTWTPATPNQNGNVQLLVSDETNKQTTASFSFVVPADIVKPVVTVPADITEEAQSPAGRIVTYENYSPAPSASDNIDGTITPTCVPPSGSTFPLGATLVTCNATDAALNTGTASFTVTIVDTTRPVLGVPAPNVLVDATSEFGAPVTYTVTVTDAVTTGIVPMCTPESGSIFGFGSTTVTCNATDAAGNVGYASFMVTVTACAFGGFLPPVENPPQVDLVSTQQNLPLKWGMAGYWGMNILAPGYPRLVAVNCGTFADPDVPTDVPTDATITTSVLKYDTTEGRYMLGYSLKGRTVINTCYQLQLQFTTCPGRTFLALARPSGSA</sequence>
<protein>
    <recommendedName>
        <fullName evidence="2">HYR domain-containing protein</fullName>
    </recommendedName>
</protein>
<dbReference type="EMBL" id="JAEHOE010000100">
    <property type="protein sequence ID" value="KAG2487214.1"/>
    <property type="molecule type" value="Genomic_DNA"/>
</dbReference>